<evidence type="ECO:0000313" key="3">
    <source>
        <dbReference type="EMBL" id="ERE65029.1"/>
    </source>
</evidence>
<dbReference type="EMBL" id="KE685828">
    <property type="protein sequence ID" value="ERE65029.1"/>
    <property type="molecule type" value="Genomic_DNA"/>
</dbReference>
<evidence type="ECO:0000256" key="2">
    <source>
        <dbReference type="SAM" id="SignalP"/>
    </source>
</evidence>
<dbReference type="Proteomes" id="UP000030759">
    <property type="component" value="Unassembled WGS sequence"/>
</dbReference>
<dbReference type="AlphaFoldDB" id="A0A061HUY3"/>
<reference evidence="4" key="1">
    <citation type="journal article" date="2013" name="Nat. Biotechnol.">
        <title>Chinese hamster genome sequenced from sorted chromosomes.</title>
        <authorList>
            <person name="Brinkrolf K."/>
            <person name="Rupp O."/>
            <person name="Laux H."/>
            <person name="Kollin F."/>
            <person name="Ernst W."/>
            <person name="Linke B."/>
            <person name="Kofler R."/>
            <person name="Romand S."/>
            <person name="Hesse F."/>
            <person name="Budach W.E."/>
            <person name="Galosy S."/>
            <person name="Muller D."/>
            <person name="Noll T."/>
            <person name="Wienberg J."/>
            <person name="Jostock T."/>
            <person name="Leonard M."/>
            <person name="Grillari J."/>
            <person name="Tauch A."/>
            <person name="Goesmann A."/>
            <person name="Helk B."/>
            <person name="Mott J.E."/>
            <person name="Puhler A."/>
            <person name="Borth N."/>
        </authorList>
    </citation>
    <scope>NUCLEOTIDE SEQUENCE [LARGE SCALE GENOMIC DNA]</scope>
    <source>
        <strain evidence="4">17A/GY</strain>
    </source>
</reference>
<organism evidence="3 4">
    <name type="scientific">Cricetulus griseus</name>
    <name type="common">Chinese hamster</name>
    <name type="synonym">Cricetulus barabensis griseus</name>
    <dbReference type="NCBI Taxonomy" id="10029"/>
    <lineage>
        <taxon>Eukaryota</taxon>
        <taxon>Metazoa</taxon>
        <taxon>Chordata</taxon>
        <taxon>Craniata</taxon>
        <taxon>Vertebrata</taxon>
        <taxon>Euteleostomi</taxon>
        <taxon>Mammalia</taxon>
        <taxon>Eutheria</taxon>
        <taxon>Euarchontoglires</taxon>
        <taxon>Glires</taxon>
        <taxon>Rodentia</taxon>
        <taxon>Myomorpha</taxon>
        <taxon>Muroidea</taxon>
        <taxon>Cricetidae</taxon>
        <taxon>Cricetinae</taxon>
        <taxon>Cricetulus</taxon>
    </lineage>
</organism>
<sequence>MGHGILNMRQLISIFAQLLSLACGTEYLWKYVSNKYVSNFGGIVVKNFEGSDILQYISINKIGKVFFYDFVEYGFCTFEVGLFAFFYTYYS</sequence>
<keyword evidence="2" id="KW-0732">Signal</keyword>
<gene>
    <name evidence="3" type="ORF">H671_xg20570</name>
</gene>
<evidence type="ECO:0000313" key="4">
    <source>
        <dbReference type="Proteomes" id="UP000030759"/>
    </source>
</evidence>
<proteinExistence type="predicted"/>
<feature type="chain" id="PRO_5001599978" evidence="2">
    <location>
        <begin position="25"/>
        <end position="91"/>
    </location>
</feature>
<keyword evidence="1" id="KW-0472">Membrane</keyword>
<evidence type="ECO:0000256" key="1">
    <source>
        <dbReference type="SAM" id="Phobius"/>
    </source>
</evidence>
<keyword evidence="1" id="KW-0812">Transmembrane</keyword>
<accession>A0A061HUY3</accession>
<keyword evidence="1" id="KW-1133">Transmembrane helix</keyword>
<feature type="signal peptide" evidence="2">
    <location>
        <begin position="1"/>
        <end position="24"/>
    </location>
</feature>
<name>A0A061HUY3_CRIGR</name>
<protein>
    <submittedName>
        <fullName evidence="3">Uncharacterized protein</fullName>
    </submittedName>
</protein>
<feature type="transmembrane region" description="Helical" evidence="1">
    <location>
        <begin position="70"/>
        <end position="90"/>
    </location>
</feature>